<keyword evidence="3" id="KW-1185">Reference proteome</keyword>
<proteinExistence type="predicted"/>
<name>A0A813PTA5_9BILA</name>
<dbReference type="AlphaFoldDB" id="A0A813PTA5"/>
<protein>
    <submittedName>
        <fullName evidence="2">Uncharacterized protein</fullName>
    </submittedName>
</protein>
<feature type="region of interest" description="Disordered" evidence="1">
    <location>
        <begin position="81"/>
        <end position="106"/>
    </location>
</feature>
<accession>A0A813PTA5</accession>
<evidence type="ECO:0000256" key="1">
    <source>
        <dbReference type="SAM" id="MobiDB-lite"/>
    </source>
</evidence>
<organism evidence="2 3">
    <name type="scientific">Brachionus calyciflorus</name>
    <dbReference type="NCBI Taxonomy" id="104777"/>
    <lineage>
        <taxon>Eukaryota</taxon>
        <taxon>Metazoa</taxon>
        <taxon>Spiralia</taxon>
        <taxon>Gnathifera</taxon>
        <taxon>Rotifera</taxon>
        <taxon>Eurotatoria</taxon>
        <taxon>Monogononta</taxon>
        <taxon>Pseudotrocha</taxon>
        <taxon>Ploima</taxon>
        <taxon>Brachionidae</taxon>
        <taxon>Brachionus</taxon>
    </lineage>
</organism>
<feature type="compositionally biased region" description="Polar residues" evidence="1">
    <location>
        <begin position="88"/>
        <end position="106"/>
    </location>
</feature>
<gene>
    <name evidence="2" type="ORF">OXX778_LOCUS4250</name>
</gene>
<dbReference type="Proteomes" id="UP000663879">
    <property type="component" value="Unassembled WGS sequence"/>
</dbReference>
<dbReference type="EMBL" id="CAJNOC010000408">
    <property type="protein sequence ID" value="CAF0757449.1"/>
    <property type="molecule type" value="Genomic_DNA"/>
</dbReference>
<sequence>MSDASKNKRKITENDMVLIEFDDNSRDIVNITELNNGNYHNINIGKKYGFKFDNKWNLVRVKFIGTSEQCHQEFEKISEMAETEHSKVSQSDLSMDSDKNSNTQNTSNIDYYTERIKELEAALIQRDLRILLLEKQLKEQEDINHALKNTFCEKDITLLRDLSINFLKVFGNGEVHVKTEVKLPVVQEAIDTNFLSEKYPEITLPSDIKNKVQTYLTNPNETASSAFRKVITALIPDAEEWATSNRILLVEKFKNEVHASYEYVKKFKPNFDYNVAEGELRKIASERRRDLKKLGYVFETYKDLNETFCRYRIVSKPYVEIDQKSNDQIPNTSQSFMDNNNEYYDETYNEELCYDDPYRDEAKRQKLSDSGSED</sequence>
<evidence type="ECO:0000313" key="3">
    <source>
        <dbReference type="Proteomes" id="UP000663879"/>
    </source>
</evidence>
<dbReference type="OrthoDB" id="10427422at2759"/>
<reference evidence="2" key="1">
    <citation type="submission" date="2021-02" db="EMBL/GenBank/DDBJ databases">
        <authorList>
            <person name="Nowell W R."/>
        </authorList>
    </citation>
    <scope>NUCLEOTIDE SEQUENCE</scope>
    <source>
        <strain evidence="2">Ploen Becks lab</strain>
    </source>
</reference>
<comment type="caution">
    <text evidence="2">The sequence shown here is derived from an EMBL/GenBank/DDBJ whole genome shotgun (WGS) entry which is preliminary data.</text>
</comment>
<evidence type="ECO:0000313" key="2">
    <source>
        <dbReference type="EMBL" id="CAF0757449.1"/>
    </source>
</evidence>